<protein>
    <submittedName>
        <fullName evidence="1">Uncharacterized protein</fullName>
    </submittedName>
</protein>
<sequence length="36" mass="4063">METLKLAGLRTQVVWELNFPNLDLAVLTNGYQGKND</sequence>
<reference evidence="1 2" key="1">
    <citation type="journal article" date="2018" name="Science">
        <title>The opium poppy genome and morphinan production.</title>
        <authorList>
            <person name="Guo L."/>
            <person name="Winzer T."/>
            <person name="Yang X."/>
            <person name="Li Y."/>
            <person name="Ning Z."/>
            <person name="He Z."/>
            <person name="Teodor R."/>
            <person name="Lu Y."/>
            <person name="Bowser T.A."/>
            <person name="Graham I.A."/>
            <person name="Ye K."/>
        </authorList>
    </citation>
    <scope>NUCLEOTIDE SEQUENCE [LARGE SCALE GENOMIC DNA]</scope>
    <source>
        <strain evidence="2">cv. HN1</strain>
        <tissue evidence="1">Leaves</tissue>
    </source>
</reference>
<gene>
    <name evidence="1" type="ORF">C5167_008773</name>
</gene>
<keyword evidence="2" id="KW-1185">Reference proteome</keyword>
<dbReference type="Gramene" id="RZC65079">
    <property type="protein sequence ID" value="RZC65079"/>
    <property type="gene ID" value="C5167_008773"/>
</dbReference>
<dbReference type="Proteomes" id="UP000316621">
    <property type="component" value="Chromosome 6"/>
</dbReference>
<organism evidence="1 2">
    <name type="scientific">Papaver somniferum</name>
    <name type="common">Opium poppy</name>
    <dbReference type="NCBI Taxonomy" id="3469"/>
    <lineage>
        <taxon>Eukaryota</taxon>
        <taxon>Viridiplantae</taxon>
        <taxon>Streptophyta</taxon>
        <taxon>Embryophyta</taxon>
        <taxon>Tracheophyta</taxon>
        <taxon>Spermatophyta</taxon>
        <taxon>Magnoliopsida</taxon>
        <taxon>Ranunculales</taxon>
        <taxon>Papaveraceae</taxon>
        <taxon>Papaveroideae</taxon>
        <taxon>Papaver</taxon>
    </lineage>
</organism>
<dbReference type="AlphaFoldDB" id="A0A4Y7JZF7"/>
<evidence type="ECO:0000313" key="2">
    <source>
        <dbReference type="Proteomes" id="UP000316621"/>
    </source>
</evidence>
<proteinExistence type="predicted"/>
<dbReference type="EMBL" id="CM010720">
    <property type="protein sequence ID" value="RZC65079.1"/>
    <property type="molecule type" value="Genomic_DNA"/>
</dbReference>
<evidence type="ECO:0000313" key="1">
    <source>
        <dbReference type="EMBL" id="RZC65079.1"/>
    </source>
</evidence>
<accession>A0A4Y7JZF7</accession>
<name>A0A4Y7JZF7_PAPSO</name>